<sequence>RSRKMDSRKRKLVYSRTALDVRGFSIPSGGDRRHLWAVSGVEDNDETIISLAATCFNSTVWLGRCTAAEVVKQLMGEVGAVLTQQQLLEYIQEALDNCNHQPSFTDHQQQLQPPPVQPVQPTQQTQARYGCSQPPQRQQPVELQLQQPALALTLPVRQPSNGQGTAAGGTGAVCGDEEGDGSSGAFVTVLLPPSRFGGCEVTVRLPCRGDMVQVSGKEAENACLTLVANLIRQSDEQREEMDTLVSELTRVVEENRWLHSQLEAHTSGGGTNGAEGRTVREQYGLAGAPPPPPAAAAKRLRSAASVGLGMQMTSAPDGAVTGGAPPPLSSQLPAPSAGGPWIPHGSQGTGGFGAKRFESQCCGAVPMAGLLSGVMDGGMGAKGAQAQAAAGESTLGYAAMTTAATSAGGFGATLGVTAPQREAGALLPSSLVREGTDVGAVTGATSAGGVVHEGNAEPSTGVSEPRSHQQLEPAGGGGHGVRQGTEELLPARRDPSRVGVTIRKTGPMGRWASRGGRGLPRH</sequence>
<evidence type="ECO:0000313" key="3">
    <source>
        <dbReference type="Proteomes" id="UP001165090"/>
    </source>
</evidence>
<name>A0ABQ5S3C8_9CHLO</name>
<feature type="region of interest" description="Disordered" evidence="1">
    <location>
        <begin position="314"/>
        <end position="336"/>
    </location>
</feature>
<feature type="region of interest" description="Disordered" evidence="1">
    <location>
        <begin position="444"/>
        <end position="522"/>
    </location>
</feature>
<organism evidence="2 3">
    <name type="scientific">Volvox africanus</name>
    <dbReference type="NCBI Taxonomy" id="51714"/>
    <lineage>
        <taxon>Eukaryota</taxon>
        <taxon>Viridiplantae</taxon>
        <taxon>Chlorophyta</taxon>
        <taxon>core chlorophytes</taxon>
        <taxon>Chlorophyceae</taxon>
        <taxon>CS clade</taxon>
        <taxon>Chlamydomonadales</taxon>
        <taxon>Volvocaceae</taxon>
        <taxon>Volvox</taxon>
    </lineage>
</organism>
<proteinExistence type="predicted"/>
<evidence type="ECO:0000313" key="2">
    <source>
        <dbReference type="EMBL" id="GLI63998.1"/>
    </source>
</evidence>
<gene>
    <name evidence="2" type="ORF">VaNZ11_007152</name>
</gene>
<keyword evidence="3" id="KW-1185">Reference proteome</keyword>
<dbReference type="EMBL" id="BSDZ01000017">
    <property type="protein sequence ID" value="GLI63998.1"/>
    <property type="molecule type" value="Genomic_DNA"/>
</dbReference>
<feature type="non-terminal residue" evidence="2">
    <location>
        <position position="1"/>
    </location>
</feature>
<evidence type="ECO:0000256" key="1">
    <source>
        <dbReference type="SAM" id="MobiDB-lite"/>
    </source>
</evidence>
<protein>
    <submittedName>
        <fullName evidence="2">Uncharacterized protein</fullName>
    </submittedName>
</protein>
<comment type="caution">
    <text evidence="2">The sequence shown here is derived from an EMBL/GenBank/DDBJ whole genome shotgun (WGS) entry which is preliminary data.</text>
</comment>
<dbReference type="Proteomes" id="UP001165090">
    <property type="component" value="Unassembled WGS sequence"/>
</dbReference>
<accession>A0ABQ5S3C8</accession>
<reference evidence="2 3" key="1">
    <citation type="journal article" date="2023" name="IScience">
        <title>Expanded male sex-determining region conserved during the evolution of homothallism in the green alga Volvox.</title>
        <authorList>
            <person name="Yamamoto K."/>
            <person name="Matsuzaki R."/>
            <person name="Mahakham W."/>
            <person name="Heman W."/>
            <person name="Sekimoto H."/>
            <person name="Kawachi M."/>
            <person name="Minakuchi Y."/>
            <person name="Toyoda A."/>
            <person name="Nozaki H."/>
        </authorList>
    </citation>
    <scope>NUCLEOTIDE SEQUENCE [LARGE SCALE GENOMIC DNA]</scope>
    <source>
        <strain evidence="2 3">NIES-4468</strain>
    </source>
</reference>
<feature type="region of interest" description="Disordered" evidence="1">
    <location>
        <begin position="99"/>
        <end position="138"/>
    </location>
</feature>